<comment type="similarity">
    <text evidence="1">Belongs to the ARG7 family.</text>
</comment>
<accession>A0A5K1AE31</accession>
<dbReference type="Pfam" id="PF02519">
    <property type="entry name" value="Auxin_inducible"/>
    <property type="match status" value="1"/>
</dbReference>
<evidence type="ECO:0000313" key="2">
    <source>
        <dbReference type="EMBL" id="VVW00391.1"/>
    </source>
</evidence>
<reference evidence="2" key="1">
    <citation type="submission" date="2019-09" db="EMBL/GenBank/DDBJ databases">
        <authorList>
            <person name="Zhang L."/>
        </authorList>
    </citation>
    <scope>NUCLEOTIDE SEQUENCE</scope>
</reference>
<dbReference type="Gramene" id="NC2G0286690.1">
    <property type="protein sequence ID" value="NC2G0286690.1:cds"/>
    <property type="gene ID" value="NC2G0286690"/>
</dbReference>
<dbReference type="InterPro" id="IPR003676">
    <property type="entry name" value="SAUR_fam"/>
</dbReference>
<gene>
    <name evidence="2" type="ORF">NYM_LOCUS13991</name>
</gene>
<evidence type="ECO:0000256" key="1">
    <source>
        <dbReference type="ARBA" id="ARBA00006974"/>
    </source>
</evidence>
<sequence>MMSIRLPLSILAKKHAAGVPKGHFAVYVGESWKRFVIPTSYLKNPTFQALLRKAEEEFGFEHHSGLTIPCNEDVFQSFTAQMACA</sequence>
<protein>
    <submittedName>
        <fullName evidence="2">Uncharacterized protein</fullName>
    </submittedName>
</protein>
<dbReference type="PANTHER" id="PTHR31929">
    <property type="entry name" value="SAUR-LIKE AUXIN-RESPONSIVE PROTEIN FAMILY-RELATED"/>
    <property type="match status" value="1"/>
</dbReference>
<dbReference type="EMBL" id="LR721780">
    <property type="protein sequence ID" value="VVW00391.1"/>
    <property type="molecule type" value="Genomic_DNA"/>
</dbReference>
<organism evidence="2">
    <name type="scientific">Nymphaea colorata</name>
    <name type="common">pocket water lily</name>
    <dbReference type="NCBI Taxonomy" id="210225"/>
    <lineage>
        <taxon>Eukaryota</taxon>
        <taxon>Viridiplantae</taxon>
        <taxon>Streptophyta</taxon>
        <taxon>Embryophyta</taxon>
        <taxon>Tracheophyta</taxon>
        <taxon>Spermatophyta</taxon>
        <taxon>Magnoliopsida</taxon>
        <taxon>Nymphaeales</taxon>
        <taxon>Nymphaeaceae</taxon>
        <taxon>Nymphaea</taxon>
    </lineage>
</organism>
<dbReference type="GO" id="GO:0009733">
    <property type="term" value="P:response to auxin"/>
    <property type="evidence" value="ECO:0007669"/>
    <property type="project" value="InterPro"/>
</dbReference>
<proteinExistence type="inferred from homology"/>
<dbReference type="AlphaFoldDB" id="A0A5K1AE31"/>
<name>A0A5K1AE31_9MAGN</name>